<dbReference type="InterPro" id="IPR013783">
    <property type="entry name" value="Ig-like_fold"/>
</dbReference>
<sequence length="1061" mass="107359">MARISRAKFPARNGAGGRHRFRMNSLIEECRRSTFRRAVWAAGMVLCSVNCANSQTSTAGRMAVLKTRYEVRIGEAAEIQAPRETVDFVARAKTRGVATDNQEPAGLVVAPNQAQDAILLAPSSKAKPGTYTVTLTAASDAGEQRTTTLDIVVKPRVSVPNNSTRPPVVLLNGWQTGITNSCPIATSSTATFGNLAQYLVNDGVPVVYLFDNCLEDANQPIETLGNDLSDFLNTIKHDDGTQVQQIDLVGFSMGGLIARAYLSGLQTSLTYTPPANTLVRKLILIATPNFGSFVAGNFTTTIVAGSQNAEMIPGSSLLWNLATWNLRGDDLRGVDAIAVAGNAGTYSAGQSSSTVLNNATDGLVSLTSASLGFVAQKAAVTRIVPYCHVDPAAYNNPNWGTFNCNAPGIANVTSESQYTGQIVRSFLAGNTTWTTIGSTPASDPYLSTEAGMFFAVQANNGSYVQDLTQATFGTVQLVNGGNTTGTSSGTIYYTDFVFGSGLFTATSTSLGSINCGSLAMPTGFTAAIRCKLGAALVSVTPLSTTAAGRAFTAGTTINLNGAGFGGLCNGCLVQATAAGSTTSVTLPVVSWQNTAIAVKLPASMSGLVTLKVVAIAGMDSIGIMVVGASSIAAAPSSLQFAYAAGGDVPAAQAIQITNAGTSSLDWTATASVPWLSLSAASGTAPSSLSVTLVPAGLAAGTYNGTVQIASTAASNGPVSIPVTLTVTAAASSLVLSPQSVTFQYTAGGDLPAAQNISIGNGGAGAIAWTASSGAFWAAASPASGSTPGTVAISVDPSNLPAGSYTTTVTIATADGSVAPATVGLTLVVQGAQTAGTITGVVNAGSFQPGIASGTWISIFGTNLSRRTYTWQAGDIVSGALPTALQGVSVTVNGQAAYIDYISPTQINVLAPDDTNLGSVQVVVTTAGQASNAFAVQKSQFAPAFLTLDGSHVAALHSDYTRVSSGAPAKPGETILLYGVGFGQTNPPQASGQVVSAAAPLANDVQVTIGGAAATATFAGLVQSGLYQFNVTVPNVASGDASVAAKIGGNSTQQGVVVTIGQ</sequence>
<dbReference type="InterPro" id="IPR002918">
    <property type="entry name" value="Lipase_EstA/Esterase_EstB"/>
</dbReference>
<dbReference type="InterPro" id="IPR002909">
    <property type="entry name" value="IPT_dom"/>
</dbReference>
<organism evidence="3">
    <name type="scientific">Solibacter usitatus (strain Ellin6076)</name>
    <dbReference type="NCBI Taxonomy" id="234267"/>
    <lineage>
        <taxon>Bacteria</taxon>
        <taxon>Pseudomonadati</taxon>
        <taxon>Acidobacteriota</taxon>
        <taxon>Terriglobia</taxon>
        <taxon>Bryobacterales</taxon>
        <taxon>Solibacteraceae</taxon>
        <taxon>Candidatus Solibacter</taxon>
    </lineage>
</organism>
<dbReference type="Pfam" id="PF01674">
    <property type="entry name" value="Lipase_2"/>
    <property type="match status" value="1"/>
</dbReference>
<name>Q020I8_SOLUE</name>
<dbReference type="Gene3D" id="2.60.40.10">
    <property type="entry name" value="Immunoglobulins"/>
    <property type="match status" value="4"/>
</dbReference>
<evidence type="ECO:0000313" key="3">
    <source>
        <dbReference type="EMBL" id="ABJ84665.1"/>
    </source>
</evidence>
<dbReference type="KEGG" id="sus:Acid_3694"/>
<gene>
    <name evidence="3" type="ordered locus">Acid_3694</name>
</gene>
<dbReference type="eggNOG" id="COG1075">
    <property type="taxonomic scope" value="Bacteria"/>
</dbReference>
<keyword evidence="3" id="KW-0347">Helicase</keyword>
<dbReference type="SUPFAM" id="SSF53474">
    <property type="entry name" value="alpha/beta-Hydrolases"/>
    <property type="match status" value="1"/>
</dbReference>
<dbReference type="GO" id="GO:0016042">
    <property type="term" value="P:lipid catabolic process"/>
    <property type="evidence" value="ECO:0007669"/>
    <property type="project" value="InterPro"/>
</dbReference>
<dbReference type="InterPro" id="IPR029058">
    <property type="entry name" value="AB_hydrolase_fold"/>
</dbReference>
<accession>Q020I8</accession>
<dbReference type="NCBIfam" id="TIGR03437">
    <property type="entry name" value="Soli_cterm"/>
    <property type="match status" value="1"/>
</dbReference>
<reference evidence="3" key="1">
    <citation type="submission" date="2006-10" db="EMBL/GenBank/DDBJ databases">
        <title>Complete sequence of Solibacter usitatus Ellin6076.</title>
        <authorList>
            <consortium name="US DOE Joint Genome Institute"/>
            <person name="Copeland A."/>
            <person name="Lucas S."/>
            <person name="Lapidus A."/>
            <person name="Barry K."/>
            <person name="Detter J.C."/>
            <person name="Glavina del Rio T."/>
            <person name="Hammon N."/>
            <person name="Israni S."/>
            <person name="Dalin E."/>
            <person name="Tice H."/>
            <person name="Pitluck S."/>
            <person name="Thompson L.S."/>
            <person name="Brettin T."/>
            <person name="Bruce D."/>
            <person name="Han C."/>
            <person name="Tapia R."/>
            <person name="Gilna P."/>
            <person name="Schmutz J."/>
            <person name="Larimer F."/>
            <person name="Land M."/>
            <person name="Hauser L."/>
            <person name="Kyrpides N."/>
            <person name="Mikhailova N."/>
            <person name="Janssen P.H."/>
            <person name="Kuske C.R."/>
            <person name="Richardson P."/>
        </authorList>
    </citation>
    <scope>NUCLEOTIDE SEQUENCE</scope>
    <source>
        <strain evidence="3">Ellin6076</strain>
    </source>
</reference>
<keyword evidence="3" id="KW-0067">ATP-binding</keyword>
<dbReference type="InterPro" id="IPR014756">
    <property type="entry name" value="Ig_E-set"/>
</dbReference>
<dbReference type="GO" id="GO:0004386">
    <property type="term" value="F:helicase activity"/>
    <property type="evidence" value="ECO:0007669"/>
    <property type="project" value="UniProtKB-KW"/>
</dbReference>
<feature type="domain" description="IPT/TIG" evidence="1">
    <location>
        <begin position="851"/>
        <end position="931"/>
    </location>
</feature>
<keyword evidence="3" id="KW-0378">Hydrolase</keyword>
<keyword evidence="3" id="KW-0547">Nucleotide-binding</keyword>
<protein>
    <submittedName>
        <fullName evidence="3">Peptidase S7, flavivirus helicase (NS3)</fullName>
    </submittedName>
</protein>
<evidence type="ECO:0000259" key="2">
    <source>
        <dbReference type="Pfam" id="PF19190"/>
    </source>
</evidence>
<dbReference type="InParanoid" id="Q020I8"/>
<dbReference type="PANTHER" id="PTHR37946">
    <property type="entry name" value="SLL1969 PROTEIN"/>
    <property type="match status" value="1"/>
</dbReference>
<feature type="domain" description="BACON" evidence="2">
    <location>
        <begin position="633"/>
        <end position="711"/>
    </location>
</feature>
<dbReference type="Gene3D" id="3.40.50.1820">
    <property type="entry name" value="alpha/beta hydrolase"/>
    <property type="match status" value="1"/>
</dbReference>
<dbReference type="SUPFAM" id="SSF81296">
    <property type="entry name" value="E set domains"/>
    <property type="match status" value="1"/>
</dbReference>
<proteinExistence type="predicted"/>
<dbReference type="HOGENOM" id="CLU_289173_0_0_0"/>
<dbReference type="EMBL" id="CP000473">
    <property type="protein sequence ID" value="ABJ84665.1"/>
    <property type="molecule type" value="Genomic_DNA"/>
</dbReference>
<dbReference type="Pfam" id="PF01833">
    <property type="entry name" value="TIG"/>
    <property type="match status" value="1"/>
</dbReference>
<dbReference type="STRING" id="234267.Acid_3694"/>
<dbReference type="Pfam" id="PF19190">
    <property type="entry name" value="BACON_2"/>
    <property type="match status" value="2"/>
</dbReference>
<dbReference type="AlphaFoldDB" id="Q020I8"/>
<dbReference type="InterPro" id="IPR024361">
    <property type="entry name" value="BACON"/>
</dbReference>
<evidence type="ECO:0000259" key="1">
    <source>
        <dbReference type="Pfam" id="PF01833"/>
    </source>
</evidence>
<dbReference type="PANTHER" id="PTHR37946:SF1">
    <property type="entry name" value="SLL1969 PROTEIN"/>
    <property type="match status" value="1"/>
</dbReference>
<dbReference type="InterPro" id="IPR017803">
    <property type="entry name" value="CHP03437_C"/>
</dbReference>
<dbReference type="GO" id="GO:0016787">
    <property type="term" value="F:hydrolase activity"/>
    <property type="evidence" value="ECO:0007669"/>
    <property type="project" value="InterPro"/>
</dbReference>
<feature type="domain" description="BACON" evidence="2">
    <location>
        <begin position="736"/>
        <end position="812"/>
    </location>
</feature>
<dbReference type="ESTHER" id="solue-q020i8">
    <property type="family name" value="6_AlphaBeta_hydrolase"/>
</dbReference>